<dbReference type="Gene3D" id="3.40.630.30">
    <property type="match status" value="1"/>
</dbReference>
<comment type="catalytic activity">
    <reaction evidence="3">
        <text>dTDP-4-amino-4,6-dideoxy-alpha-D-galactose + acetyl-CoA = dTDP-4-acetamido-4,6-dideoxy-alpha-D-galactose + CoA + H(+)</text>
        <dbReference type="Rhea" id="RHEA:34443"/>
        <dbReference type="ChEBI" id="CHEBI:15378"/>
        <dbReference type="ChEBI" id="CHEBI:57287"/>
        <dbReference type="ChEBI" id="CHEBI:57288"/>
        <dbReference type="ChEBI" id="CHEBI:68492"/>
        <dbReference type="ChEBI" id="CHEBI:68493"/>
        <dbReference type="EC" id="2.3.1.210"/>
    </reaction>
</comment>
<dbReference type="HAMAP" id="MF_02027">
    <property type="entry name" value="WecD_RffC"/>
    <property type="match status" value="1"/>
</dbReference>
<dbReference type="InterPro" id="IPR000182">
    <property type="entry name" value="GNAT_dom"/>
</dbReference>
<dbReference type="NCBIfam" id="TIGR02382">
    <property type="entry name" value="wecD_rffC"/>
    <property type="match status" value="1"/>
</dbReference>
<feature type="active site" description="Proton donor" evidence="3">
    <location>
        <position position="238"/>
    </location>
</feature>
<evidence type="ECO:0000256" key="1">
    <source>
        <dbReference type="ARBA" id="ARBA00022679"/>
    </source>
</evidence>
<dbReference type="STRING" id="1161919.EPIR_0219"/>
<evidence type="ECO:0000259" key="4">
    <source>
        <dbReference type="PROSITE" id="PS51186"/>
    </source>
</evidence>
<proteinExistence type="inferred from homology"/>
<feature type="domain" description="N-acetyltransferase" evidence="4">
    <location>
        <begin position="107"/>
        <end position="256"/>
    </location>
</feature>
<dbReference type="InterPro" id="IPR050832">
    <property type="entry name" value="Bact_Acetyltransf"/>
</dbReference>
<dbReference type="SUPFAM" id="SSF55729">
    <property type="entry name" value="Acyl-CoA N-acyltransferases (Nat)"/>
    <property type="match status" value="1"/>
</dbReference>
<name>V5Z3K1_9GAMM</name>
<comment type="caution">
    <text evidence="3">Lacks conserved residue(s) required for the propagation of feature annotation.</text>
</comment>
<dbReference type="Pfam" id="PF00583">
    <property type="entry name" value="Acetyltransf_1"/>
    <property type="match status" value="1"/>
</dbReference>
<dbReference type="EC" id="2.3.1.210" evidence="3"/>
<organism evidence="5 6">
    <name type="scientific">Erwinia piriflorinigrans CFBP 5888</name>
    <dbReference type="NCBI Taxonomy" id="1161919"/>
    <lineage>
        <taxon>Bacteria</taxon>
        <taxon>Pseudomonadati</taxon>
        <taxon>Pseudomonadota</taxon>
        <taxon>Gammaproteobacteria</taxon>
        <taxon>Enterobacterales</taxon>
        <taxon>Erwiniaceae</taxon>
        <taxon>Erwinia</taxon>
    </lineage>
</organism>
<dbReference type="AlphaFoldDB" id="V5Z3K1"/>
<comment type="function">
    <text evidence="3">Catalyzes the acetylation of dTDP-fucosamine (dTDP-4-amino-4,6-dideoxy-D-galactose) to dTDP-Fuc4NAc, which is utilized in the biosynthesis of the enterobacterial common antigen (ECA).</text>
</comment>
<dbReference type="UniPathway" id="UPA00566"/>
<evidence type="ECO:0000313" key="5">
    <source>
        <dbReference type="EMBL" id="CCG85584.1"/>
    </source>
</evidence>
<comment type="similarity">
    <text evidence="3">Belongs to the WecD family.</text>
</comment>
<keyword evidence="1 3" id="KW-0808">Transferase</keyword>
<gene>
    <name evidence="3 5" type="primary">wecD</name>
    <name evidence="5" type="ORF">EPIR_0219</name>
</gene>
<comment type="pathway">
    <text evidence="3">Bacterial outer membrane biogenesis; enterobacterial common antigen biosynthesis.</text>
</comment>
<keyword evidence="2 3" id="KW-0012">Acyltransferase</keyword>
<accession>V5Z3K1</accession>
<reference evidence="5 6" key="1">
    <citation type="journal article" date="2013" name="Syst. Appl. Microbiol.">
        <title>Phylogenetic position and virulence apparatus of the pear flower necrosis pathogen Erwinia piriflorinigrans CFBP 5888T as assessed by comparative genomics.</title>
        <authorList>
            <person name="Smits T.H."/>
            <person name="Rezzonico F."/>
            <person name="Lopez M.M."/>
            <person name="Blom J."/>
            <person name="Goesmann A."/>
            <person name="Frey J.E."/>
            <person name="Duffy B."/>
        </authorList>
    </citation>
    <scope>NUCLEOTIDE SEQUENCE [LARGE SCALE GENOMIC DNA]</scope>
    <source>
        <strain evidence="6">CFBP5888</strain>
    </source>
</reference>
<dbReference type="Proteomes" id="UP000018217">
    <property type="component" value="Unassembled WGS sequence"/>
</dbReference>
<dbReference type="CDD" id="cd04301">
    <property type="entry name" value="NAT_SF"/>
    <property type="match status" value="1"/>
</dbReference>
<evidence type="ECO:0000313" key="6">
    <source>
        <dbReference type="Proteomes" id="UP000018217"/>
    </source>
</evidence>
<evidence type="ECO:0000256" key="2">
    <source>
        <dbReference type="ARBA" id="ARBA00023315"/>
    </source>
</evidence>
<dbReference type="InterPro" id="IPR016181">
    <property type="entry name" value="Acyl_CoA_acyltransferase"/>
</dbReference>
<dbReference type="EMBL" id="CAHS01000004">
    <property type="protein sequence ID" value="CCG85584.1"/>
    <property type="molecule type" value="Genomic_DNA"/>
</dbReference>
<dbReference type="GO" id="GO:0008080">
    <property type="term" value="F:N-acetyltransferase activity"/>
    <property type="evidence" value="ECO:0007669"/>
    <property type="project" value="InterPro"/>
</dbReference>
<dbReference type="PANTHER" id="PTHR43877:SF2">
    <property type="entry name" value="AMINOALKYLPHOSPHONATE N-ACETYLTRANSFERASE-RELATED"/>
    <property type="match status" value="1"/>
</dbReference>
<comment type="caution">
    <text evidence="5">The sequence shown here is derived from an EMBL/GenBank/DDBJ whole genome shotgun (WGS) entry which is preliminary data.</text>
</comment>
<dbReference type="GO" id="GO:0009246">
    <property type="term" value="P:enterobacterial common antigen biosynthetic process"/>
    <property type="evidence" value="ECO:0007669"/>
    <property type="project" value="UniProtKB-UniRule"/>
</dbReference>
<comment type="subunit">
    <text evidence="3">Homodimer.</text>
</comment>
<dbReference type="NCBIfam" id="NF008212">
    <property type="entry name" value="PRK10975.1"/>
    <property type="match status" value="1"/>
</dbReference>
<evidence type="ECO:0000256" key="3">
    <source>
        <dbReference type="HAMAP-Rule" id="MF_02027"/>
    </source>
</evidence>
<dbReference type="PROSITE" id="PS51186">
    <property type="entry name" value="GNAT"/>
    <property type="match status" value="1"/>
</dbReference>
<dbReference type="PANTHER" id="PTHR43877">
    <property type="entry name" value="AMINOALKYLPHOSPHONATE N-ACETYLTRANSFERASE-RELATED-RELATED"/>
    <property type="match status" value="1"/>
</dbReference>
<protein>
    <recommendedName>
        <fullName evidence="3">dTDP-fucosamine acetyltransferase</fullName>
        <ecNumber evidence="3">2.3.1.210</ecNumber>
    </recommendedName>
    <alternativeName>
        <fullName evidence="3">TDP-fucosamine acetyltransferase</fullName>
    </alternativeName>
    <alternativeName>
        <fullName evidence="3">dTDP-4-amino-4,6-dideoxy-D-galactose acyltransferase</fullName>
    </alternativeName>
</protein>
<dbReference type="InterPro" id="IPR012752">
    <property type="entry name" value="AcTrfase_WecD"/>
</dbReference>
<keyword evidence="6" id="KW-1185">Reference proteome</keyword>
<feature type="binding site" evidence="3">
    <location>
        <position position="231"/>
    </location>
    <ligand>
        <name>acetyl-CoA</name>
        <dbReference type="ChEBI" id="CHEBI:57288"/>
    </ligand>
</feature>
<sequence length="256" mass="28593">MMRCAALRPRWRKPATASTYLTCCMSVHASIKPLEWESAFFGRRCALLELKGDSVLDAARLNDWDLVQVKVMAQQSAELDALSALGFRLVEGEADCVLGIAAVERPAGIRIARVEHIPQLRHAAAELFTYSRFRSPWFAVGDSGRFYAQWIENAVRGTFDHQCLLAVDEKGAMQGFVSLRELPDGTGRIGLLAVLPESQGLGIGQRLMNAANDWCRARRLTRLHVATQLGNLSALRLYLRCGGVIERTAYWLYREI</sequence>